<dbReference type="InterPro" id="IPR013126">
    <property type="entry name" value="Hsp_70_fam"/>
</dbReference>
<dbReference type="GO" id="GO:0005524">
    <property type="term" value="F:ATP binding"/>
    <property type="evidence" value="ECO:0007669"/>
    <property type="project" value="UniProtKB-KW"/>
</dbReference>
<dbReference type="GO" id="GO:0140662">
    <property type="term" value="F:ATP-dependent protein folding chaperone"/>
    <property type="evidence" value="ECO:0007669"/>
    <property type="project" value="InterPro"/>
</dbReference>
<dbReference type="Proteomes" id="UP000234323">
    <property type="component" value="Unassembled WGS sequence"/>
</dbReference>
<gene>
    <name evidence="3" type="ORF">RhiirA4_522891</name>
</gene>
<evidence type="ECO:0000313" key="3">
    <source>
        <dbReference type="EMBL" id="PKY47582.1"/>
    </source>
</evidence>
<dbReference type="PANTHER" id="PTHR14187:SF5">
    <property type="entry name" value="HEAT SHOCK 70 KDA PROTEIN 12A"/>
    <property type="match status" value="1"/>
</dbReference>
<sequence length="571" mass="65042">MSVQQDEVSDIRVVIGLDFGTTYSGFAYCHISDEDNVCSNVLWCGEAGQVKTNTVLQYDNDYNEVKLWGAPALAKKQGRKKRRSIIIEDSKPVELFKLHLGDLSEKHKPKLPVCYKKAITDYLREICKVIKETVATAWPMVDYFENVLLVITIPAEFSETAKAIMRTCAFDAGLIKKKYSTNLQFTTEPEAAAIYCMKKNLNEQALAQPGTNFMIVDCGGGTVDVTTRKLLNEGQLGEITERAGDFCGSTYVDVEFIKYLRKILGNEAMDLLENNIVGQRQYLIQQFCKDCKFHFTGEDRDYCYTLDIDETIPILKDYVTNNHVREGLEENDWTIDIDFATVKSIFEPVIQRILKLIKGQLRNSQEPCSAMFLVGGFSESKYLQKRIKQEFQHIVKLISVPVLPTAAISRGATMYGLSISSNLNNIGNNRRIISSRILKYSYGCDMWKKWEHGDPIDRRTPEGFIAKFKRLAKRGTTMGIDQEVTVNRVPIFENQDNMITKIYYTREYDAEYCDDPGVMPLGDLIVDLPGEGFNRRILFGLTFGKMEIIATSRDKQTGQSYRTTFKFNLDE</sequence>
<dbReference type="Gene3D" id="3.90.640.10">
    <property type="entry name" value="Actin, Chain A, domain 4"/>
    <property type="match status" value="1"/>
</dbReference>
<dbReference type="EMBL" id="LLXI01000558">
    <property type="protein sequence ID" value="PKY47582.1"/>
    <property type="molecule type" value="Genomic_DNA"/>
</dbReference>
<dbReference type="VEuPathDB" id="FungiDB:FUN_007968"/>
<name>A0A2I1GLS1_9GLOM</name>
<evidence type="ECO:0000313" key="4">
    <source>
        <dbReference type="Proteomes" id="UP000234323"/>
    </source>
</evidence>
<comment type="caution">
    <text evidence="3">The sequence shown here is derived from an EMBL/GenBank/DDBJ whole genome shotgun (WGS) entry which is preliminary data.</text>
</comment>
<protein>
    <submittedName>
        <fullName evidence="3">Actin-like ATPase domain-containing protein</fullName>
    </submittedName>
</protein>
<dbReference type="Gene3D" id="3.30.420.40">
    <property type="match status" value="2"/>
</dbReference>
<organism evidence="3 4">
    <name type="scientific">Rhizophagus irregularis</name>
    <dbReference type="NCBI Taxonomy" id="588596"/>
    <lineage>
        <taxon>Eukaryota</taxon>
        <taxon>Fungi</taxon>
        <taxon>Fungi incertae sedis</taxon>
        <taxon>Mucoromycota</taxon>
        <taxon>Glomeromycotina</taxon>
        <taxon>Glomeromycetes</taxon>
        <taxon>Glomerales</taxon>
        <taxon>Glomeraceae</taxon>
        <taxon>Rhizophagus</taxon>
    </lineage>
</organism>
<dbReference type="VEuPathDB" id="FungiDB:RhiirA1_503308"/>
<dbReference type="SUPFAM" id="SSF53067">
    <property type="entry name" value="Actin-like ATPase domain"/>
    <property type="match status" value="2"/>
</dbReference>
<reference evidence="3 4" key="1">
    <citation type="submission" date="2015-10" db="EMBL/GenBank/DDBJ databases">
        <title>Genome analyses suggest a sexual origin of heterokaryosis in a supposedly ancient asexual fungus.</title>
        <authorList>
            <person name="Ropars J."/>
            <person name="Sedzielewska K."/>
            <person name="Noel J."/>
            <person name="Charron P."/>
            <person name="Farinelli L."/>
            <person name="Marton T."/>
            <person name="Kruger M."/>
            <person name="Pelin A."/>
            <person name="Brachmann A."/>
            <person name="Corradi N."/>
        </authorList>
    </citation>
    <scope>NUCLEOTIDE SEQUENCE [LARGE SCALE GENOMIC DNA]</scope>
    <source>
        <strain evidence="3 4">A4</strain>
    </source>
</reference>
<dbReference type="PRINTS" id="PR00301">
    <property type="entry name" value="HEATSHOCK70"/>
</dbReference>
<dbReference type="OrthoDB" id="2963168at2759"/>
<evidence type="ECO:0000256" key="1">
    <source>
        <dbReference type="ARBA" id="ARBA00022741"/>
    </source>
</evidence>
<keyword evidence="4" id="KW-1185">Reference proteome</keyword>
<proteinExistence type="predicted"/>
<keyword evidence="2" id="KW-0067">ATP-binding</keyword>
<dbReference type="CDD" id="cd10229">
    <property type="entry name" value="ASKHA_NBD_HSP70_HSPA12"/>
    <property type="match status" value="1"/>
</dbReference>
<dbReference type="InterPro" id="IPR043129">
    <property type="entry name" value="ATPase_NBD"/>
</dbReference>
<dbReference type="Pfam" id="PF00012">
    <property type="entry name" value="HSP70"/>
    <property type="match status" value="1"/>
</dbReference>
<dbReference type="AlphaFoldDB" id="A0A2I1GLS1"/>
<accession>A0A2I1GLS1</accession>
<dbReference type="VEuPathDB" id="FungiDB:RhiirFUN_008359"/>
<dbReference type="PANTHER" id="PTHR14187">
    <property type="entry name" value="ALPHA KINASE/ELONGATION FACTOR 2 KINASE"/>
    <property type="match status" value="1"/>
</dbReference>
<evidence type="ECO:0000256" key="2">
    <source>
        <dbReference type="ARBA" id="ARBA00022840"/>
    </source>
</evidence>
<keyword evidence="1" id="KW-0547">Nucleotide-binding</keyword>